<organism evidence="4">
    <name type="scientific">Soboliphyme baturini</name>
    <dbReference type="NCBI Taxonomy" id="241478"/>
    <lineage>
        <taxon>Eukaryota</taxon>
        <taxon>Metazoa</taxon>
        <taxon>Ecdysozoa</taxon>
        <taxon>Nematoda</taxon>
        <taxon>Enoplea</taxon>
        <taxon>Dorylaimia</taxon>
        <taxon>Dioctophymatida</taxon>
        <taxon>Dioctophymatoidea</taxon>
        <taxon>Soboliphymatidae</taxon>
        <taxon>Soboliphyme</taxon>
    </lineage>
</organism>
<feature type="compositionally biased region" description="Basic and acidic residues" evidence="1">
    <location>
        <begin position="53"/>
        <end position="63"/>
    </location>
</feature>
<reference evidence="4" key="1">
    <citation type="submission" date="2016-06" db="UniProtKB">
        <authorList>
            <consortium name="WormBaseParasite"/>
        </authorList>
    </citation>
    <scope>IDENTIFICATION</scope>
</reference>
<reference evidence="2 3" key="2">
    <citation type="submission" date="2018-11" db="EMBL/GenBank/DDBJ databases">
        <authorList>
            <consortium name="Pathogen Informatics"/>
        </authorList>
    </citation>
    <scope>NUCLEOTIDE SEQUENCE [LARGE SCALE GENOMIC DNA]</scope>
</reference>
<dbReference type="Proteomes" id="UP000270296">
    <property type="component" value="Unassembled WGS sequence"/>
</dbReference>
<evidence type="ECO:0000313" key="4">
    <source>
        <dbReference type="WBParaSite" id="SBAD_0001316201-mRNA-1"/>
    </source>
</evidence>
<feature type="compositionally biased region" description="Basic and acidic residues" evidence="1">
    <location>
        <begin position="73"/>
        <end position="90"/>
    </location>
</feature>
<sequence>MPIARSTLQPSALRGTWSWASLAAEAPADNLSAIRHLPRVRGWYGIQGRFRQRHAEETGKRNDDDDDDDDEFETRTGRWENSRSPGDRTESVLLDEINPAGQRFTTAQHSSSTKPQLTTVFGSVVKKRPGAHFAANMSRKRSLFTVLNKNCCVLCLSPANVMMSKSLGDGT</sequence>
<evidence type="ECO:0000313" key="3">
    <source>
        <dbReference type="Proteomes" id="UP000270296"/>
    </source>
</evidence>
<dbReference type="WBParaSite" id="SBAD_0001316201-mRNA-1">
    <property type="protein sequence ID" value="SBAD_0001316201-mRNA-1"/>
    <property type="gene ID" value="SBAD_0001316201"/>
</dbReference>
<dbReference type="EMBL" id="UZAM01018707">
    <property type="protein sequence ID" value="VDP51582.1"/>
    <property type="molecule type" value="Genomic_DNA"/>
</dbReference>
<dbReference type="AlphaFoldDB" id="A0A183JA53"/>
<keyword evidence="3" id="KW-1185">Reference proteome</keyword>
<feature type="region of interest" description="Disordered" evidence="1">
    <location>
        <begin position="53"/>
        <end position="90"/>
    </location>
</feature>
<gene>
    <name evidence="2" type="ORF">SBAD_LOCUS12751</name>
</gene>
<evidence type="ECO:0000256" key="1">
    <source>
        <dbReference type="SAM" id="MobiDB-lite"/>
    </source>
</evidence>
<protein>
    <submittedName>
        <fullName evidence="4">Secreted protein</fullName>
    </submittedName>
</protein>
<proteinExistence type="predicted"/>
<accession>A0A183JA53</accession>
<name>A0A183JA53_9BILA</name>
<evidence type="ECO:0000313" key="2">
    <source>
        <dbReference type="EMBL" id="VDP51582.1"/>
    </source>
</evidence>